<accession>A0A9N9KXD3</accession>
<dbReference type="Pfam" id="PF22893">
    <property type="entry name" value="ULD_2"/>
    <property type="match status" value="1"/>
</dbReference>
<proteinExistence type="predicted"/>
<dbReference type="PANTHER" id="PTHR38886:SF1">
    <property type="entry name" value="NACHT-NTPASE AND P-LOOP NTPASES N-TERMINAL DOMAIN-CONTAINING PROTEIN"/>
    <property type="match status" value="1"/>
</dbReference>
<protein>
    <recommendedName>
        <fullName evidence="1">Ubiquitin-like domain-containing protein</fullName>
    </recommendedName>
</protein>
<dbReference type="InterPro" id="IPR054464">
    <property type="entry name" value="ULD_fung"/>
</dbReference>
<feature type="domain" description="Ubiquitin-like" evidence="1">
    <location>
        <begin position="259"/>
        <end position="340"/>
    </location>
</feature>
<dbReference type="AlphaFoldDB" id="A0A9N9KXD3"/>
<organism evidence="2 3">
    <name type="scientific">Hymenoscyphus fraxineus</name>
    <dbReference type="NCBI Taxonomy" id="746836"/>
    <lineage>
        <taxon>Eukaryota</taxon>
        <taxon>Fungi</taxon>
        <taxon>Dikarya</taxon>
        <taxon>Ascomycota</taxon>
        <taxon>Pezizomycotina</taxon>
        <taxon>Leotiomycetes</taxon>
        <taxon>Helotiales</taxon>
        <taxon>Helotiaceae</taxon>
        <taxon>Hymenoscyphus</taxon>
    </lineage>
</organism>
<sequence length="594" mass="67972">MVPAFGFSVGDFIQLVDLCTRISKALRNTAFVASSEFQHVMLELGALQKILSQLAALTPNEHNIHHVNAIRGMALACQVPLQEFLVKIEHYENPLGLWARTSLNVAAKKAKWAVFVAEDMMSRKRHNQLMMSIEIHRSKIDSLSKESREMRDDIIHSQRSTNRKISELKGDIESKLEKVSENTTRLARSYNSMNLLLSSSRASFFYLRVLPAQVLNFLRTFPAEIRALLEKILRANMQMYATLVRIQTQLASSPRFPGTENIVFEDGLGVVRELPYGWFKHWETFSGLLQVEFKDTPGRNKIMRGEYYLTSSRWPSTAIQPENWQVSIYPGVRITMHILMINEVYGYVCPRPGCGQILRFRPDKLTSTNCEWCGSNCTIFAPANSHPRKRLVENALSKVLEIQVKVEEELKLLGFWEIFSAYLDKVDWTPRCFATRIEAEAECSTRFCRHTLSEHSSDGLEIFPETFPLITQLSHLLSQPGHFPGLVALFRTVDTFWNMAYLRKEEGKEIEFYRNLGVHSTGKSHNDLLLATDGLALRLGFAVFREKALSSAHLDKPVSLIDWLHRIWNGEEKLAVNDVGESKNTNEQRFSETK</sequence>
<dbReference type="OrthoDB" id="3045089at2759"/>
<evidence type="ECO:0000313" key="3">
    <source>
        <dbReference type="Proteomes" id="UP000696280"/>
    </source>
</evidence>
<dbReference type="Proteomes" id="UP000696280">
    <property type="component" value="Unassembled WGS sequence"/>
</dbReference>
<comment type="caution">
    <text evidence="2">The sequence shown here is derived from an EMBL/GenBank/DDBJ whole genome shotgun (WGS) entry which is preliminary data.</text>
</comment>
<gene>
    <name evidence="2" type="ORF">HYFRA_00004475</name>
</gene>
<dbReference type="EMBL" id="CAJVRL010000057">
    <property type="protein sequence ID" value="CAG8954558.1"/>
    <property type="molecule type" value="Genomic_DNA"/>
</dbReference>
<keyword evidence="3" id="KW-1185">Reference proteome</keyword>
<evidence type="ECO:0000313" key="2">
    <source>
        <dbReference type="EMBL" id="CAG8954558.1"/>
    </source>
</evidence>
<name>A0A9N9KXD3_9HELO</name>
<reference evidence="2" key="1">
    <citation type="submission" date="2021-07" db="EMBL/GenBank/DDBJ databases">
        <authorList>
            <person name="Durling M."/>
        </authorList>
    </citation>
    <scope>NUCLEOTIDE SEQUENCE</scope>
</reference>
<dbReference type="PANTHER" id="PTHR38886">
    <property type="entry name" value="SESA DOMAIN-CONTAINING PROTEIN"/>
    <property type="match status" value="1"/>
</dbReference>
<evidence type="ECO:0000259" key="1">
    <source>
        <dbReference type="Pfam" id="PF22893"/>
    </source>
</evidence>